<comment type="caution">
    <text evidence="4">The sequence shown here is derived from an EMBL/GenBank/DDBJ whole genome shotgun (WGS) entry which is preliminary data.</text>
</comment>
<feature type="domain" description="Right handed beta helix" evidence="3">
    <location>
        <begin position="482"/>
        <end position="622"/>
    </location>
</feature>
<dbReference type="PANTHER" id="PTHR22990">
    <property type="entry name" value="F-BOX ONLY PROTEIN"/>
    <property type="match status" value="1"/>
</dbReference>
<dbReference type="InterPro" id="IPR012334">
    <property type="entry name" value="Pectin_lyas_fold"/>
</dbReference>
<evidence type="ECO:0000256" key="1">
    <source>
        <dbReference type="ARBA" id="ARBA00022737"/>
    </source>
</evidence>
<feature type="region of interest" description="Disordered" evidence="2">
    <location>
        <begin position="95"/>
        <end position="119"/>
    </location>
</feature>
<dbReference type="Pfam" id="PF13229">
    <property type="entry name" value="Beta_helix"/>
    <property type="match status" value="2"/>
</dbReference>
<protein>
    <recommendedName>
        <fullName evidence="3">Right handed beta helix domain-containing protein</fullName>
    </recommendedName>
</protein>
<evidence type="ECO:0000256" key="2">
    <source>
        <dbReference type="SAM" id="MobiDB-lite"/>
    </source>
</evidence>
<dbReference type="SUPFAM" id="SSF51126">
    <property type="entry name" value="Pectin lyase-like"/>
    <property type="match status" value="2"/>
</dbReference>
<evidence type="ECO:0000313" key="4">
    <source>
        <dbReference type="EMBL" id="KKL74058.1"/>
    </source>
</evidence>
<feature type="domain" description="Right handed beta helix" evidence="3">
    <location>
        <begin position="322"/>
        <end position="476"/>
    </location>
</feature>
<accession>A0A0F9EIX9</accession>
<dbReference type="AlphaFoldDB" id="A0A0F9EIX9"/>
<keyword evidence="1" id="KW-0677">Repeat</keyword>
<dbReference type="SMART" id="SM00710">
    <property type="entry name" value="PbH1"/>
    <property type="match status" value="9"/>
</dbReference>
<dbReference type="InterPro" id="IPR051550">
    <property type="entry name" value="SCF-Subunits/Alg-Epimerases"/>
</dbReference>
<evidence type="ECO:0000259" key="3">
    <source>
        <dbReference type="Pfam" id="PF13229"/>
    </source>
</evidence>
<dbReference type="EMBL" id="LAZR01024771">
    <property type="protein sequence ID" value="KKL74058.1"/>
    <property type="molecule type" value="Genomic_DNA"/>
</dbReference>
<feature type="non-terminal residue" evidence="4">
    <location>
        <position position="698"/>
    </location>
</feature>
<dbReference type="Gene3D" id="2.160.20.10">
    <property type="entry name" value="Single-stranded right-handed beta-helix, Pectin lyase-like"/>
    <property type="match status" value="2"/>
</dbReference>
<dbReference type="PANTHER" id="PTHR22990:SF15">
    <property type="entry name" value="F-BOX ONLY PROTEIN 10"/>
    <property type="match status" value="1"/>
</dbReference>
<feature type="non-terminal residue" evidence="4">
    <location>
        <position position="1"/>
    </location>
</feature>
<dbReference type="InterPro" id="IPR039448">
    <property type="entry name" value="Beta_helix"/>
</dbReference>
<sequence>PASEGKVGYWQGTRTDLSAWQFATFRDGDSLSADPLFVDPAGADATIGYDRVGSGNFGDDDDFHVQSTYGSYYDEVWTPQAADSPAIDGGDLADAYAEEPPANGDRINQGAYGNTDQASKSPPVYIQVLSPNGSEKLRVDGGEMILWRSGGAGIWVDIYFTANGDAAEPSRVWTPVAEDVLNDGNFAWNPDTATGAGLIRIVDSADPGITDDSDNLFVIGPAGNDYYINIPDDPNLLDNEYTSTSGDNTNSGTDPAAPMASLRALLAAYDLDPGDTVWVDTGTYDLVATVDIGTQDEGVTIRGPVGVINEAIIDRGNPGFSVIALDNADDVTIRNLTVRGGYHGIYLNNGSSYFTADTVEARNSKQTGIYVADAASDYATITDSVFYGTTGSGNTDQNRGIDLRGHHPTVTDNYFFHTPGSVGDGAYLYDISTAVVTGNHAYNNYTGIYIYGVQFTLSGNFAHDNNTGLSLYDTDSALYSPVHGNEVYDNTLTGIFSNGYEDIYDNDVHDNSGTGISTSSARWRTVRDNDSYDNVDGIRILKGLVADNRVWGNSNAGIYATNYGSLIEGNVSYGNAYGVYVSTDWENVTVRNNLIYNNSTRGIEINNAMLYGTGVDVVNNTVYEPAADAVYVTNSSKHAHLRNNILWADGGYELYVADNSQTGFTSEANLFYGQAGDFLYWQQDFASLVDWFLELGLD</sequence>
<proteinExistence type="predicted"/>
<reference evidence="4" key="1">
    <citation type="journal article" date="2015" name="Nature">
        <title>Complex archaea that bridge the gap between prokaryotes and eukaryotes.</title>
        <authorList>
            <person name="Spang A."/>
            <person name="Saw J.H."/>
            <person name="Jorgensen S.L."/>
            <person name="Zaremba-Niedzwiedzka K."/>
            <person name="Martijn J."/>
            <person name="Lind A.E."/>
            <person name="van Eijk R."/>
            <person name="Schleper C."/>
            <person name="Guy L."/>
            <person name="Ettema T.J."/>
        </authorList>
    </citation>
    <scope>NUCLEOTIDE SEQUENCE</scope>
</reference>
<organism evidence="4">
    <name type="scientific">marine sediment metagenome</name>
    <dbReference type="NCBI Taxonomy" id="412755"/>
    <lineage>
        <taxon>unclassified sequences</taxon>
        <taxon>metagenomes</taxon>
        <taxon>ecological metagenomes</taxon>
    </lineage>
</organism>
<gene>
    <name evidence="4" type="ORF">LCGC14_2068690</name>
</gene>
<dbReference type="InterPro" id="IPR006626">
    <property type="entry name" value="PbH1"/>
</dbReference>
<name>A0A0F9EIX9_9ZZZZ</name>
<dbReference type="InterPro" id="IPR011050">
    <property type="entry name" value="Pectin_lyase_fold/virulence"/>
</dbReference>